<gene>
    <name evidence="2" type="ORF">C9928_06685</name>
</gene>
<sequence>MIGFIGTSLYLFAYAYLTFYSGKNERIYVGINAIAAGILAYTSFQLGSGQAVLVNGFWLIASLKILWFGFSTSKLVIPFKYYLVALLGSLLLSLFLIARVLSDAVVIIGWFSAVNFCFAYYLFLSRQVTARQYHILNMLSAGCIIPALWIEQNWPVVALELCWVVISVHGVLNHREHTIP</sequence>
<protein>
    <recommendedName>
        <fullName evidence="1">CBU-0592-like domain-containing protein</fullName>
    </recommendedName>
</protein>
<reference evidence="2 3" key="1">
    <citation type="submission" date="2018-03" db="EMBL/GenBank/DDBJ databases">
        <title>Cross-interface Injection: A General Nanoliter Liquid Handling Method Applied to Single Cells Genome Amplification Automated Nanoliter Liquid Handling Applied to Single Cell Multiple Displacement Amplification.</title>
        <authorList>
            <person name="Yun J."/>
            <person name="Xu P."/>
            <person name="Xu J."/>
            <person name="Dai X."/>
            <person name="Wang Y."/>
            <person name="Zheng X."/>
            <person name="Cao C."/>
            <person name="Yi Q."/>
            <person name="Zhu Y."/>
            <person name="Wang L."/>
            <person name="Dong Z."/>
            <person name="Huang Y."/>
            <person name="Huang L."/>
            <person name="Du W."/>
        </authorList>
    </citation>
    <scope>NUCLEOTIDE SEQUENCE [LARGE SCALE GENOMIC DNA]</scope>
    <source>
        <strain evidence="2 3">A9-4</strain>
    </source>
</reference>
<proteinExistence type="predicted"/>
<dbReference type="Proteomes" id="UP000241514">
    <property type="component" value="Unassembled WGS sequence"/>
</dbReference>
<feature type="domain" description="CBU-0592-like" evidence="1">
    <location>
        <begin position="107"/>
        <end position="173"/>
    </location>
</feature>
<dbReference type="Pfam" id="PF26604">
    <property type="entry name" value="CBU_0592"/>
    <property type="match status" value="2"/>
</dbReference>
<dbReference type="AlphaFoldDB" id="A0A2T4D375"/>
<dbReference type="NCBIfam" id="NF047864">
    <property type="entry name" value="CBU_0592_membra"/>
    <property type="match status" value="1"/>
</dbReference>
<feature type="domain" description="CBU-0592-like" evidence="1">
    <location>
        <begin position="1"/>
        <end position="66"/>
    </location>
</feature>
<organism evidence="2 3">
    <name type="scientific">Pseudidiomarina aestuarii</name>
    <dbReference type="NCBI Taxonomy" id="624146"/>
    <lineage>
        <taxon>Bacteria</taxon>
        <taxon>Pseudomonadati</taxon>
        <taxon>Pseudomonadota</taxon>
        <taxon>Gammaproteobacteria</taxon>
        <taxon>Alteromonadales</taxon>
        <taxon>Idiomarinaceae</taxon>
        <taxon>Pseudidiomarina</taxon>
    </lineage>
</organism>
<evidence type="ECO:0000313" key="3">
    <source>
        <dbReference type="Proteomes" id="UP000241514"/>
    </source>
</evidence>
<evidence type="ECO:0000313" key="2">
    <source>
        <dbReference type="EMBL" id="PTB88261.1"/>
    </source>
</evidence>
<name>A0A2T4D375_9GAMM</name>
<evidence type="ECO:0000259" key="1">
    <source>
        <dbReference type="Pfam" id="PF26604"/>
    </source>
</evidence>
<accession>A0A2T4D375</accession>
<comment type="caution">
    <text evidence="2">The sequence shown here is derived from an EMBL/GenBank/DDBJ whole genome shotgun (WGS) entry which is preliminary data.</text>
</comment>
<dbReference type="EMBL" id="PYVG01000091">
    <property type="protein sequence ID" value="PTB88261.1"/>
    <property type="molecule type" value="Genomic_DNA"/>
</dbReference>
<dbReference type="InterPro" id="IPR058058">
    <property type="entry name" value="CBU_0592-like"/>
</dbReference>